<evidence type="ECO:0000313" key="3">
    <source>
        <dbReference type="EMBL" id="SFZ84239.1"/>
    </source>
</evidence>
<name>A0A2H1EC89_9FLAO</name>
<organism evidence="3 4">
    <name type="scientific">Tenacibaculum maritimum NCIMB 2154</name>
    <dbReference type="NCBI Taxonomy" id="1349785"/>
    <lineage>
        <taxon>Bacteria</taxon>
        <taxon>Pseudomonadati</taxon>
        <taxon>Bacteroidota</taxon>
        <taxon>Flavobacteriia</taxon>
        <taxon>Flavobacteriales</taxon>
        <taxon>Flavobacteriaceae</taxon>
        <taxon>Tenacibaculum</taxon>
    </lineage>
</organism>
<accession>A0A2H1EC89</accession>
<dbReference type="EMBL" id="LT634361">
    <property type="protein sequence ID" value="SFZ84239.1"/>
    <property type="molecule type" value="Genomic_DNA"/>
</dbReference>
<dbReference type="Proteomes" id="UP000231564">
    <property type="component" value="Chromosome MARIT"/>
</dbReference>
<reference evidence="3 4" key="1">
    <citation type="submission" date="2016-11" db="EMBL/GenBank/DDBJ databases">
        <authorList>
            <person name="Jaros S."/>
            <person name="Januszkiewicz K."/>
            <person name="Wedrychowicz H."/>
        </authorList>
    </citation>
    <scope>NUCLEOTIDE SEQUENCE [LARGE SCALE GENOMIC DNA]</scope>
    <source>
        <strain evidence="3">NCIMB 2154T</strain>
    </source>
</reference>
<evidence type="ECO:0000256" key="2">
    <source>
        <dbReference type="ARBA" id="ARBA00022737"/>
    </source>
</evidence>
<evidence type="ECO:0000313" key="4">
    <source>
        <dbReference type="Proteomes" id="UP000231564"/>
    </source>
</evidence>
<dbReference type="RefSeq" id="WP_100211700.1">
    <property type="nucleotide sequence ID" value="NZ_CP138495.1"/>
</dbReference>
<evidence type="ECO:0000256" key="1">
    <source>
        <dbReference type="ARBA" id="ARBA00022614"/>
    </source>
</evidence>
<dbReference type="GO" id="GO:0035591">
    <property type="term" value="F:signaling adaptor activity"/>
    <property type="evidence" value="ECO:0007669"/>
    <property type="project" value="TreeGrafter"/>
</dbReference>
<dbReference type="InterPro" id="IPR032675">
    <property type="entry name" value="LRR_dom_sf"/>
</dbReference>
<protein>
    <submittedName>
        <fullName evidence="3">Uncharacterized protein</fullName>
    </submittedName>
</protein>
<dbReference type="AlphaFoldDB" id="A0A2H1EC89"/>
<dbReference type="STRING" id="1349785.GCA_000509405_01125"/>
<sequence>MKTITTFCYIFFITSIIFSQETIRIPDIGLEEALIDLNIDTNGLNGNILMSEAENVVNLNINDPLTNKLLPNVHSKIKDLTGLERFPNLKRLDCFGNNIKKLDLSKSTSITFLNCNNNKIEQLDLSNNLKLTYVSCDNNKLTSLILGEKPELVDLYCSNNKLTELNVKGCQVLENLDASNNKIRHVFIDKEIYKKYSDSWYLDPSAVYTETLAGTTSPTVITSKKESVVKTTKNQSNNHSIDATESAANHYQKFQLSVIAEYDQLVLASSHLQSKENEIQQKYGLQKLQLTQWIASYSNFKKTAGDNTSIEAAPLATANTTYAKFKQLVVNEYEQMILTPSYLLGKKEELQKKYGLDMNDLTKWIAQLGNPAFQTKQPINESTQNYYTKFKKLVVSEYEQLVLAPSYLQEITKKIQQKYSLNPTQLTEWIAKYSKIKKL</sequence>
<keyword evidence="4" id="KW-1185">Reference proteome</keyword>
<keyword evidence="2" id="KW-0677">Repeat</keyword>
<proteinExistence type="predicted"/>
<dbReference type="Gene3D" id="3.80.10.10">
    <property type="entry name" value="Ribonuclease Inhibitor"/>
    <property type="match status" value="1"/>
</dbReference>
<keyword evidence="1" id="KW-0433">Leucine-rich repeat</keyword>
<dbReference type="SUPFAM" id="SSF52058">
    <property type="entry name" value="L domain-like"/>
    <property type="match status" value="1"/>
</dbReference>
<dbReference type="GeneID" id="47724115"/>
<dbReference type="KEGG" id="tmar:MARIT_2653"/>
<dbReference type="InterPro" id="IPR052574">
    <property type="entry name" value="CDIRP"/>
</dbReference>
<dbReference type="OrthoDB" id="8901262at2"/>
<dbReference type="PANTHER" id="PTHR47566">
    <property type="match status" value="1"/>
</dbReference>
<dbReference type="PANTHER" id="PTHR47566:SF1">
    <property type="entry name" value="PROTEIN NUD1"/>
    <property type="match status" value="1"/>
</dbReference>
<gene>
    <name evidence="3" type="ORF">MARIT_2653</name>
</gene>